<dbReference type="STRING" id="464.Lgor_1638"/>
<gene>
    <name evidence="9" type="ORF">NCTC11401_00579</name>
    <name evidence="8" type="ORF">SAMN05421777_11655</name>
</gene>
<dbReference type="Gene3D" id="3.40.50.150">
    <property type="entry name" value="Vaccinia Virus protein VP39"/>
    <property type="match status" value="1"/>
</dbReference>
<evidence type="ECO:0000313" key="10">
    <source>
        <dbReference type="Proteomes" id="UP000186808"/>
    </source>
</evidence>
<evidence type="ECO:0000313" key="8">
    <source>
        <dbReference type="EMBL" id="SIR59056.1"/>
    </source>
</evidence>
<dbReference type="AlphaFoldDB" id="A0A377GG89"/>
<dbReference type="RefSeq" id="WP_058468134.1">
    <property type="nucleotide sequence ID" value="NZ_CAAAIX010000009.1"/>
</dbReference>
<dbReference type="Proteomes" id="UP000186808">
    <property type="component" value="Unassembled WGS sequence"/>
</dbReference>
<evidence type="ECO:0000256" key="4">
    <source>
        <dbReference type="ARBA" id="ARBA00022679"/>
    </source>
</evidence>
<organism evidence="9 11">
    <name type="scientific">Fluoribacter gormanii</name>
    <dbReference type="NCBI Taxonomy" id="464"/>
    <lineage>
        <taxon>Bacteria</taxon>
        <taxon>Pseudomonadati</taxon>
        <taxon>Pseudomonadota</taxon>
        <taxon>Gammaproteobacteria</taxon>
        <taxon>Legionellales</taxon>
        <taxon>Legionellaceae</taxon>
        <taxon>Fluoribacter</taxon>
    </lineage>
</organism>
<feature type="domain" description="DNA methylase N-4/N-6" evidence="7">
    <location>
        <begin position="121"/>
        <end position="436"/>
    </location>
</feature>
<dbReference type="OrthoDB" id="9816043at2"/>
<dbReference type="PROSITE" id="PS00092">
    <property type="entry name" value="N6_MTASE"/>
    <property type="match status" value="1"/>
</dbReference>
<dbReference type="InterPro" id="IPR029063">
    <property type="entry name" value="SAM-dependent_MTases_sf"/>
</dbReference>
<dbReference type="InterPro" id="IPR002295">
    <property type="entry name" value="N4/N6-MTase_EcoPI_Mod-like"/>
</dbReference>
<sequence length="631" mass="72839">MNSLKMHSKNITEDNIEKIASLFPNCLTEAIDAQGQLRKKIDFDLLRQELSREIVEGPQERYQLNWPGKRQSLLTANSPIAKTLRPCREESVDFDKTKNLFIEGDNLDALKLLQETYLGKVKMIYIDPPYNTGNDFIYNDNFTESIDDYLHNSGQKDNEDNRLIANKDSNGRFHSNWLSMMYSRLKLARNLLKDDGIIFISIDDNEVNNLKKICDEIFSEENCIGILTWKNKYGAGAKTKGFIEVHEYILCYSKKDINNISSKLNQEQINEYKNKDDKFMTRGGFVTQPLMTNSLDDRDNLQYSIKYNEETITPRKQWVWSKARLLEAIKNDEVVFKKKNNGEYSVRAKVYLKDENGKIRKGKPLSLLNGPFNQEGTKEVEELLGKNIFSFPKPLNLIKYLFSFTVNDKEENDGIYLDFFSGSSTSAHALFDLNAEDGGNRKFIQIQLPEKCDNKSTAFKNKYTNIAEISKERIRRAGIKIKEENANKEYVEKLDIGFRVLKIDSSNMTDVYYTSNTIYQDLLTSHTDNVKPDRTPEDLLFQVLLDWGVGLSLPIAKKIIHDREVFFVDEDALVACFDNNGKITEEFVKELTQYSPLRVVFRDACFASDNVKINVTQIFKQLSPHTEVKTI</sequence>
<reference evidence="9 11" key="2">
    <citation type="submission" date="2018-06" db="EMBL/GenBank/DDBJ databases">
        <authorList>
            <consortium name="Pathogen Informatics"/>
            <person name="Doyle S."/>
        </authorList>
    </citation>
    <scope>NUCLEOTIDE SEQUENCE [LARGE SCALE GENOMIC DNA]</scope>
    <source>
        <strain evidence="9 11">NCTC11401</strain>
    </source>
</reference>
<evidence type="ECO:0000313" key="11">
    <source>
        <dbReference type="Proteomes" id="UP000254374"/>
    </source>
</evidence>
<dbReference type="Proteomes" id="UP000254374">
    <property type="component" value="Unassembled WGS sequence"/>
</dbReference>
<proteinExistence type="inferred from homology"/>
<dbReference type="InterPro" id="IPR002052">
    <property type="entry name" value="DNA_methylase_N6_adenine_CS"/>
</dbReference>
<evidence type="ECO:0000256" key="6">
    <source>
        <dbReference type="ARBA" id="ARBA00047942"/>
    </source>
</evidence>
<dbReference type="EMBL" id="UGGV01000001">
    <property type="protein sequence ID" value="STO23778.1"/>
    <property type="molecule type" value="Genomic_DNA"/>
</dbReference>
<dbReference type="GO" id="GO:0032259">
    <property type="term" value="P:methylation"/>
    <property type="evidence" value="ECO:0007669"/>
    <property type="project" value="UniProtKB-KW"/>
</dbReference>
<comment type="catalytic activity">
    <reaction evidence="6">
        <text>a 2'-deoxyadenosine in DNA + S-adenosyl-L-methionine = an N(6)-methyl-2'-deoxyadenosine in DNA + S-adenosyl-L-homocysteine + H(+)</text>
        <dbReference type="Rhea" id="RHEA:15197"/>
        <dbReference type="Rhea" id="RHEA-COMP:12418"/>
        <dbReference type="Rhea" id="RHEA-COMP:12419"/>
        <dbReference type="ChEBI" id="CHEBI:15378"/>
        <dbReference type="ChEBI" id="CHEBI:57856"/>
        <dbReference type="ChEBI" id="CHEBI:59789"/>
        <dbReference type="ChEBI" id="CHEBI:90615"/>
        <dbReference type="ChEBI" id="CHEBI:90616"/>
        <dbReference type="EC" id="2.1.1.72"/>
    </reaction>
</comment>
<accession>A0A377GG89</accession>
<dbReference type="InterPro" id="IPR002941">
    <property type="entry name" value="DNA_methylase_N4/N6"/>
</dbReference>
<evidence type="ECO:0000259" key="7">
    <source>
        <dbReference type="Pfam" id="PF01555"/>
    </source>
</evidence>
<name>A0A377GG89_9GAMM</name>
<reference evidence="8 10" key="1">
    <citation type="submission" date="2017-01" db="EMBL/GenBank/DDBJ databases">
        <authorList>
            <person name="Varghese N."/>
            <person name="Submissions S."/>
        </authorList>
    </citation>
    <scope>NUCLEOTIDE SEQUENCE [LARGE SCALE GENOMIC DNA]</scope>
    <source>
        <strain evidence="8 10">ATCC 33342</strain>
    </source>
</reference>
<evidence type="ECO:0000256" key="2">
    <source>
        <dbReference type="ARBA" id="ARBA00011900"/>
    </source>
</evidence>
<dbReference type="PRINTS" id="PR00506">
    <property type="entry name" value="D21N6MTFRASE"/>
</dbReference>
<comment type="similarity">
    <text evidence="1">Belongs to the N(4)/N(6)-methyltransferase family.</text>
</comment>
<evidence type="ECO:0000256" key="1">
    <source>
        <dbReference type="ARBA" id="ARBA00006594"/>
    </source>
</evidence>
<keyword evidence="10" id="KW-1185">Reference proteome</keyword>
<evidence type="ECO:0000256" key="5">
    <source>
        <dbReference type="ARBA" id="ARBA00022691"/>
    </source>
</evidence>
<evidence type="ECO:0000313" key="9">
    <source>
        <dbReference type="EMBL" id="STO23778.1"/>
    </source>
</evidence>
<dbReference type="EC" id="2.1.1.72" evidence="2"/>
<evidence type="ECO:0000256" key="3">
    <source>
        <dbReference type="ARBA" id="ARBA00022603"/>
    </source>
</evidence>
<keyword evidence="5" id="KW-0949">S-adenosyl-L-methionine</keyword>
<dbReference type="PIRSF" id="PIRSF015855">
    <property type="entry name" value="TypeIII_Mtase_mKpnI"/>
    <property type="match status" value="1"/>
</dbReference>
<keyword evidence="4" id="KW-0808">Transferase</keyword>
<protein>
    <recommendedName>
        <fullName evidence="2">site-specific DNA-methyltransferase (adenine-specific)</fullName>
        <ecNumber evidence="2">2.1.1.72</ecNumber>
    </recommendedName>
</protein>
<dbReference type="EMBL" id="FTNL01000016">
    <property type="protein sequence ID" value="SIR59056.1"/>
    <property type="molecule type" value="Genomic_DNA"/>
</dbReference>
<dbReference type="REBASE" id="430826">
    <property type="entry name" value="M.Fgo11401II"/>
</dbReference>
<dbReference type="SUPFAM" id="SSF53335">
    <property type="entry name" value="S-adenosyl-L-methionine-dependent methyltransferases"/>
    <property type="match status" value="1"/>
</dbReference>
<dbReference type="GO" id="GO:0009007">
    <property type="term" value="F:site-specific DNA-methyltransferase (adenine-specific) activity"/>
    <property type="evidence" value="ECO:0007669"/>
    <property type="project" value="UniProtKB-EC"/>
</dbReference>
<keyword evidence="3 9" id="KW-0489">Methyltransferase</keyword>
<dbReference type="Pfam" id="PF01555">
    <property type="entry name" value="N6_N4_Mtase"/>
    <property type="match status" value="1"/>
</dbReference>
<dbReference type="GO" id="GO:0003677">
    <property type="term" value="F:DNA binding"/>
    <property type="evidence" value="ECO:0007669"/>
    <property type="project" value="InterPro"/>
</dbReference>
<dbReference type="GO" id="GO:0008170">
    <property type="term" value="F:N-methyltransferase activity"/>
    <property type="evidence" value="ECO:0007669"/>
    <property type="project" value="InterPro"/>
</dbReference>